<evidence type="ECO:0000313" key="2">
    <source>
        <dbReference type="EMBL" id="AFM13238.1"/>
    </source>
</evidence>
<dbReference type="AlphaFoldDB" id="I4B7I1"/>
<keyword evidence="1" id="KW-0732">Signal</keyword>
<dbReference type="OrthoDB" id="334329at2"/>
<evidence type="ECO:0000313" key="3">
    <source>
        <dbReference type="Proteomes" id="UP000006048"/>
    </source>
</evidence>
<dbReference type="Proteomes" id="UP000006048">
    <property type="component" value="Chromosome"/>
</dbReference>
<dbReference type="SUPFAM" id="SSF53474">
    <property type="entry name" value="alpha/beta-Hydrolases"/>
    <property type="match status" value="1"/>
</dbReference>
<proteinExistence type="predicted"/>
<dbReference type="EMBL" id="CP002959">
    <property type="protein sequence ID" value="AFM13238.1"/>
    <property type="molecule type" value="Genomic_DNA"/>
</dbReference>
<feature type="signal peptide" evidence="1">
    <location>
        <begin position="1"/>
        <end position="28"/>
    </location>
</feature>
<dbReference type="Gene3D" id="3.40.50.1820">
    <property type="entry name" value="alpha/beta hydrolase"/>
    <property type="match status" value="1"/>
</dbReference>
<dbReference type="KEGG" id="tpx:Turpa_2598"/>
<reference evidence="2 3" key="1">
    <citation type="submission" date="2012-06" db="EMBL/GenBank/DDBJ databases">
        <title>The complete chromosome of genome of Turneriella parva DSM 21527.</title>
        <authorList>
            <consortium name="US DOE Joint Genome Institute (JGI-PGF)"/>
            <person name="Lucas S."/>
            <person name="Han J."/>
            <person name="Lapidus A."/>
            <person name="Bruce D."/>
            <person name="Goodwin L."/>
            <person name="Pitluck S."/>
            <person name="Peters L."/>
            <person name="Kyrpides N."/>
            <person name="Mavromatis K."/>
            <person name="Ivanova N."/>
            <person name="Mikhailova N."/>
            <person name="Chertkov O."/>
            <person name="Detter J.C."/>
            <person name="Tapia R."/>
            <person name="Han C."/>
            <person name="Land M."/>
            <person name="Hauser L."/>
            <person name="Markowitz V."/>
            <person name="Cheng J.-F."/>
            <person name="Hugenholtz P."/>
            <person name="Woyke T."/>
            <person name="Wu D."/>
            <person name="Gronow S."/>
            <person name="Wellnitz S."/>
            <person name="Brambilla E."/>
            <person name="Klenk H.-P."/>
            <person name="Eisen J.A."/>
        </authorList>
    </citation>
    <scope>NUCLEOTIDE SEQUENCE [LARGE SCALE GENOMIC DNA]</scope>
    <source>
        <strain evidence="3">ATCC BAA-1111 / DSM 21527 / NCTC 11395 / H</strain>
    </source>
</reference>
<organism evidence="2 3">
    <name type="scientific">Turneriella parva (strain ATCC BAA-1111 / DSM 21527 / NCTC 11395 / H)</name>
    <name type="common">Leptospira parva</name>
    <dbReference type="NCBI Taxonomy" id="869212"/>
    <lineage>
        <taxon>Bacteria</taxon>
        <taxon>Pseudomonadati</taxon>
        <taxon>Spirochaetota</taxon>
        <taxon>Spirochaetia</taxon>
        <taxon>Leptospirales</taxon>
        <taxon>Leptospiraceae</taxon>
        <taxon>Turneriella</taxon>
    </lineage>
</organism>
<feature type="chain" id="PRO_5003685995" description="Alpha/beta hydrolase" evidence="1">
    <location>
        <begin position="29"/>
        <end position="317"/>
    </location>
</feature>
<name>I4B7I1_TURPD</name>
<dbReference type="HOGENOM" id="CLU_873756_0_0_12"/>
<keyword evidence="3" id="KW-1185">Reference proteome</keyword>
<dbReference type="InterPro" id="IPR029058">
    <property type="entry name" value="AB_hydrolase_fold"/>
</dbReference>
<sequence>MRIFPVLVLALCALFAARCQSVSSTNYAERENQRDFTVDAAGGTYTVSMFPRTYSALAGPAFSLVLVSPVLVADEALYNSGTASIIPWFNARGVTVWLVRIPAQTQLEKFGRDILPQVTTAIRKNSTDESWVMAGVSLGGQAIAHYLHDAPRNATISGMLVKSAFFLGTGFDYNYPGSFTKRLGSLQDGAEGNLCAAEFCKRFFASLPAKLVASRKNLFDASGKPVWRDTLETVQLQGKGVRIFFLAGKIDNVAPSETVYKFYAKTIGDERKTSPDFRFMLPGKMNRHGKDFDHGMMVASDALASEILPEILKWIDL</sequence>
<evidence type="ECO:0008006" key="4">
    <source>
        <dbReference type="Google" id="ProtNLM"/>
    </source>
</evidence>
<evidence type="ECO:0000256" key="1">
    <source>
        <dbReference type="SAM" id="SignalP"/>
    </source>
</evidence>
<protein>
    <recommendedName>
        <fullName evidence="4">Alpha/beta hydrolase</fullName>
    </recommendedName>
</protein>
<gene>
    <name evidence="2" type="ordered locus">Turpa_2598</name>
</gene>
<dbReference type="STRING" id="869212.Turpa_2598"/>
<dbReference type="RefSeq" id="WP_014803743.1">
    <property type="nucleotide sequence ID" value="NC_018020.1"/>
</dbReference>
<accession>I4B7I1</accession>